<reference evidence="1" key="1">
    <citation type="submission" date="2020-05" db="EMBL/GenBank/DDBJ databases">
        <authorList>
            <person name="Chiriac C."/>
            <person name="Salcher M."/>
            <person name="Ghai R."/>
            <person name="Kavagutti S V."/>
        </authorList>
    </citation>
    <scope>NUCLEOTIDE SEQUENCE</scope>
</reference>
<proteinExistence type="predicted"/>
<dbReference type="EMBL" id="LR798209">
    <property type="protein sequence ID" value="CAB5187512.1"/>
    <property type="molecule type" value="Genomic_DNA"/>
</dbReference>
<name>A0A6J7WDV7_9CAUD</name>
<protein>
    <submittedName>
        <fullName evidence="1">Uncharacterized protein</fullName>
    </submittedName>
</protein>
<evidence type="ECO:0000313" key="1">
    <source>
        <dbReference type="EMBL" id="CAB5187512.1"/>
    </source>
</evidence>
<organism evidence="1">
    <name type="scientific">uncultured Caudovirales phage</name>
    <dbReference type="NCBI Taxonomy" id="2100421"/>
    <lineage>
        <taxon>Viruses</taxon>
        <taxon>Duplodnaviria</taxon>
        <taxon>Heunggongvirae</taxon>
        <taxon>Uroviricota</taxon>
        <taxon>Caudoviricetes</taxon>
        <taxon>Peduoviridae</taxon>
        <taxon>Maltschvirus</taxon>
        <taxon>Maltschvirus maltsch</taxon>
    </lineage>
</organism>
<sequence>MGMEHFKDCEAREWIARYRKKQLEEGKGEAIEWWAKIIKDIAAKRGQAAADDLKRRMNIQREENAIRRKG</sequence>
<gene>
    <name evidence="1" type="ORF">UFOVP159_60</name>
</gene>
<accession>A0A6J7WDV7</accession>